<dbReference type="STRING" id="933852.A0A0C3AZL8"/>
<feature type="compositionally biased region" description="Acidic residues" evidence="1">
    <location>
        <begin position="109"/>
        <end position="136"/>
    </location>
</feature>
<feature type="region of interest" description="Disordered" evidence="1">
    <location>
        <begin position="35"/>
        <end position="162"/>
    </location>
</feature>
<sequence length="245" mass="27331">MLRRDPPNVQNPLAPPVYYAIGPANKGYEMLSRHGWEEGQPLGPRAGLGSGKASTRRGVVAKAQVNTGNQPEEKKKEKWMLLDSSMPKLVVRQGEGGPMELVDLTNPAEQEEEEESSEEEDEDGSEMFESDEEENDGESRPDTPSGEPSTSKQSTAILTPIPVALKHDRKGLGASKKKRLVTHSSLALRHHIQQGAWERQHHISETRRVERARLRGEFGRGKRAYARKAKAEQRGRDSLMEYMAS</sequence>
<dbReference type="HOGENOM" id="CLU_1134155_0_0_1"/>
<feature type="compositionally biased region" description="Basic and acidic residues" evidence="1">
    <location>
        <begin position="229"/>
        <end position="239"/>
    </location>
</feature>
<reference evidence="4" key="2">
    <citation type="submission" date="2015-01" db="EMBL/GenBank/DDBJ databases">
        <title>Evolutionary Origins and Diversification of the Mycorrhizal Mutualists.</title>
        <authorList>
            <consortium name="DOE Joint Genome Institute"/>
            <consortium name="Mycorrhizal Genomics Consortium"/>
            <person name="Kohler A."/>
            <person name="Kuo A."/>
            <person name="Nagy L.G."/>
            <person name="Floudas D."/>
            <person name="Copeland A."/>
            <person name="Barry K.W."/>
            <person name="Cichocki N."/>
            <person name="Veneault-Fourrey C."/>
            <person name="LaButti K."/>
            <person name="Lindquist E.A."/>
            <person name="Lipzen A."/>
            <person name="Lundell T."/>
            <person name="Morin E."/>
            <person name="Murat C."/>
            <person name="Riley R."/>
            <person name="Ohm R."/>
            <person name="Sun H."/>
            <person name="Tunlid A."/>
            <person name="Henrissat B."/>
            <person name="Grigoriev I.V."/>
            <person name="Hibbett D.S."/>
            <person name="Martin F."/>
        </authorList>
    </citation>
    <scope>NUCLEOTIDE SEQUENCE [LARGE SCALE GENOMIC DNA]</scope>
    <source>
        <strain evidence="4">MAFF 305830</strain>
    </source>
</reference>
<dbReference type="GO" id="GO:0003676">
    <property type="term" value="F:nucleic acid binding"/>
    <property type="evidence" value="ECO:0007669"/>
    <property type="project" value="InterPro"/>
</dbReference>
<reference evidence="3 4" key="1">
    <citation type="submission" date="2014-04" db="EMBL/GenBank/DDBJ databases">
        <authorList>
            <consortium name="DOE Joint Genome Institute"/>
            <person name="Kuo A."/>
            <person name="Zuccaro A."/>
            <person name="Kohler A."/>
            <person name="Nagy L.G."/>
            <person name="Floudas D."/>
            <person name="Copeland A."/>
            <person name="Barry K.W."/>
            <person name="Cichocki N."/>
            <person name="Veneault-Fourrey C."/>
            <person name="LaButti K."/>
            <person name="Lindquist E.A."/>
            <person name="Lipzen A."/>
            <person name="Lundell T."/>
            <person name="Morin E."/>
            <person name="Murat C."/>
            <person name="Sun H."/>
            <person name="Tunlid A."/>
            <person name="Henrissat B."/>
            <person name="Grigoriev I.V."/>
            <person name="Hibbett D.S."/>
            <person name="Martin F."/>
            <person name="Nordberg H.P."/>
            <person name="Cantor M.N."/>
            <person name="Hua S.X."/>
        </authorList>
    </citation>
    <scope>NUCLEOTIDE SEQUENCE [LARGE SCALE GENOMIC DNA]</scope>
    <source>
        <strain evidence="3 4">MAFF 305830</strain>
    </source>
</reference>
<evidence type="ECO:0000259" key="2">
    <source>
        <dbReference type="PROSITE" id="PS50174"/>
    </source>
</evidence>
<feature type="region of interest" description="Disordered" evidence="1">
    <location>
        <begin position="225"/>
        <end position="245"/>
    </location>
</feature>
<name>A0A0C3AZL8_SERVB</name>
<feature type="compositionally biased region" description="Polar residues" evidence="1">
    <location>
        <begin position="146"/>
        <end position="157"/>
    </location>
</feature>
<dbReference type="PROSITE" id="PS50174">
    <property type="entry name" value="G_PATCH"/>
    <property type="match status" value="1"/>
</dbReference>
<dbReference type="OrthoDB" id="2538319at2759"/>
<dbReference type="InterPro" id="IPR000467">
    <property type="entry name" value="G_patch_dom"/>
</dbReference>
<protein>
    <recommendedName>
        <fullName evidence="2">G-patch domain-containing protein</fullName>
    </recommendedName>
</protein>
<keyword evidence="4" id="KW-1185">Reference proteome</keyword>
<dbReference type="PANTHER" id="PTHR20923:SF1">
    <property type="entry name" value="G PATCH DOMAIN AND ANKYRIN REPEAT-CONTAINING PROTEIN 1"/>
    <property type="match status" value="1"/>
</dbReference>
<dbReference type="Proteomes" id="UP000054097">
    <property type="component" value="Unassembled WGS sequence"/>
</dbReference>
<feature type="compositionally biased region" description="Basic and acidic residues" evidence="1">
    <location>
        <begin position="71"/>
        <end position="80"/>
    </location>
</feature>
<feature type="domain" description="G-patch" evidence="2">
    <location>
        <begin position="23"/>
        <end position="49"/>
    </location>
</feature>
<proteinExistence type="predicted"/>
<evidence type="ECO:0000313" key="3">
    <source>
        <dbReference type="EMBL" id="KIM29970.1"/>
    </source>
</evidence>
<evidence type="ECO:0000256" key="1">
    <source>
        <dbReference type="SAM" id="MobiDB-lite"/>
    </source>
</evidence>
<dbReference type="PANTHER" id="PTHR20923">
    <property type="entry name" value="BAT4 PROTEIN-RELATED"/>
    <property type="match status" value="1"/>
</dbReference>
<gene>
    <name evidence="3" type="ORF">M408DRAFT_7873</name>
</gene>
<dbReference type="InterPro" id="IPR039146">
    <property type="entry name" value="GPANK1"/>
</dbReference>
<dbReference type="EMBL" id="KN824286">
    <property type="protein sequence ID" value="KIM29970.1"/>
    <property type="molecule type" value="Genomic_DNA"/>
</dbReference>
<organism evidence="3 4">
    <name type="scientific">Serendipita vermifera MAFF 305830</name>
    <dbReference type="NCBI Taxonomy" id="933852"/>
    <lineage>
        <taxon>Eukaryota</taxon>
        <taxon>Fungi</taxon>
        <taxon>Dikarya</taxon>
        <taxon>Basidiomycota</taxon>
        <taxon>Agaricomycotina</taxon>
        <taxon>Agaricomycetes</taxon>
        <taxon>Sebacinales</taxon>
        <taxon>Serendipitaceae</taxon>
        <taxon>Serendipita</taxon>
    </lineage>
</organism>
<dbReference type="AlphaFoldDB" id="A0A0C3AZL8"/>
<evidence type="ECO:0000313" key="4">
    <source>
        <dbReference type="Proteomes" id="UP000054097"/>
    </source>
</evidence>
<accession>A0A0C3AZL8</accession>